<reference evidence="2 3" key="1">
    <citation type="submission" date="2023-01" db="EMBL/GenBank/DDBJ databases">
        <title>Analysis of 21 Apiospora genomes using comparative genomics revels a genus with tremendous synthesis potential of carbohydrate active enzymes and secondary metabolites.</title>
        <authorList>
            <person name="Sorensen T."/>
        </authorList>
    </citation>
    <scope>NUCLEOTIDE SEQUENCE [LARGE SCALE GENOMIC DNA]</scope>
    <source>
        <strain evidence="2 3">CBS 83171</strain>
    </source>
</reference>
<name>A0ABR1UPR9_9PEZI</name>
<proteinExistence type="predicted"/>
<feature type="compositionally biased region" description="Polar residues" evidence="1">
    <location>
        <begin position="181"/>
        <end position="204"/>
    </location>
</feature>
<protein>
    <recommendedName>
        <fullName evidence="4">Fungal N-terminal domain-containing protein</fullName>
    </recommendedName>
</protein>
<sequence length="624" mass="71030">MAETLGIVASGIAVAQLGAATGGAVLKLKQLWGQVKDAPETISELIERIDLISSAVWELEHQFTHSGLPPMLWDKTTAVRSIAYCRKALMKLSDFVDGLSSRITSRRGYRRKLGAAQVVLNKDEREKLEGHLRNALDVLRFAQDAYHRAILMATPDIVTLKLQQFMQDSRSTAVQLYEAEATSSSVREQDDGQSPTSTSSQSVRQPRRRTTSHWKPASSFGLLSIFTGPNDYGVEFRQPWWLAGLASSFTLHMSTYRSGWDVQVRLYSERPESDPVFLMAEDGDVAGLRSLFEQRQASPFDRDEYGRTLLHVEVTRFLFETGVDLTQTDLYGERSLGQDVQDLTRLLLPEVDMAETDPTSSELTCSCPMTTSWDLLQQWQPILCPYHDKTTMRSRLSTLYQHRLADPETTIFLLGPEWSTDPGTICNEAWTEYGYSLLHMVVANLTVRQAFGIERSKVYEFAKDVIRMTIDLHPLEPGSDYALDYDLPDIDITPFLRLILSNMNWESRHYLTIPKRANKMLQEWVKLLSEVGVDIEEYGQRELDILQDAASESFIHFEAGKLITEYIRVRFPLEGCELCLYGFTYGPNVEDWTILCNDPTSQFAGEFWDLMEDRPLEMPGAWFE</sequence>
<evidence type="ECO:0000313" key="2">
    <source>
        <dbReference type="EMBL" id="KAK8060912.1"/>
    </source>
</evidence>
<dbReference type="EMBL" id="JAQQWM010000006">
    <property type="protein sequence ID" value="KAK8060912.1"/>
    <property type="molecule type" value="Genomic_DNA"/>
</dbReference>
<evidence type="ECO:0008006" key="4">
    <source>
        <dbReference type="Google" id="ProtNLM"/>
    </source>
</evidence>
<gene>
    <name evidence="2" type="ORF">PG996_010842</name>
</gene>
<evidence type="ECO:0000256" key="1">
    <source>
        <dbReference type="SAM" id="MobiDB-lite"/>
    </source>
</evidence>
<dbReference type="Proteomes" id="UP001446871">
    <property type="component" value="Unassembled WGS sequence"/>
</dbReference>
<feature type="region of interest" description="Disordered" evidence="1">
    <location>
        <begin position="180"/>
        <end position="214"/>
    </location>
</feature>
<accession>A0ABR1UPR9</accession>
<keyword evidence="3" id="KW-1185">Reference proteome</keyword>
<organism evidence="2 3">
    <name type="scientific">Apiospora saccharicola</name>
    <dbReference type="NCBI Taxonomy" id="335842"/>
    <lineage>
        <taxon>Eukaryota</taxon>
        <taxon>Fungi</taxon>
        <taxon>Dikarya</taxon>
        <taxon>Ascomycota</taxon>
        <taxon>Pezizomycotina</taxon>
        <taxon>Sordariomycetes</taxon>
        <taxon>Xylariomycetidae</taxon>
        <taxon>Amphisphaeriales</taxon>
        <taxon>Apiosporaceae</taxon>
        <taxon>Apiospora</taxon>
    </lineage>
</organism>
<comment type="caution">
    <text evidence="2">The sequence shown here is derived from an EMBL/GenBank/DDBJ whole genome shotgun (WGS) entry which is preliminary data.</text>
</comment>
<evidence type="ECO:0000313" key="3">
    <source>
        <dbReference type="Proteomes" id="UP001446871"/>
    </source>
</evidence>